<dbReference type="KEGG" id="meti:DK427_04175"/>
<dbReference type="EMBL" id="CP029551">
    <property type="protein sequence ID" value="AWN35039.1"/>
    <property type="molecule type" value="Genomic_DNA"/>
</dbReference>
<dbReference type="InterPro" id="IPR036388">
    <property type="entry name" value="WH-like_DNA-bd_sf"/>
</dbReference>
<proteinExistence type="predicted"/>
<keyword evidence="5" id="KW-1185">Reference proteome</keyword>
<dbReference type="InterPro" id="IPR036390">
    <property type="entry name" value="WH_DNA-bd_sf"/>
</dbReference>
<evidence type="ECO:0000313" key="5">
    <source>
        <dbReference type="Proteomes" id="UP000246058"/>
    </source>
</evidence>
<dbReference type="SUPFAM" id="SSF48008">
    <property type="entry name" value="GntR ligand-binding domain-like"/>
    <property type="match status" value="1"/>
</dbReference>
<dbReference type="Gene3D" id="1.10.10.10">
    <property type="entry name" value="Winged helix-like DNA-binding domain superfamily/Winged helix DNA-binding domain"/>
    <property type="match status" value="1"/>
</dbReference>
<keyword evidence="1" id="KW-0805">Transcription regulation</keyword>
<name>A0A2U8VMY0_9HYPH</name>
<dbReference type="InterPro" id="IPR008920">
    <property type="entry name" value="TF_FadR/GntR_C"/>
</dbReference>
<dbReference type="SUPFAM" id="SSF46785">
    <property type="entry name" value="Winged helix' DNA-binding domain"/>
    <property type="match status" value="1"/>
</dbReference>
<dbReference type="GO" id="GO:0003677">
    <property type="term" value="F:DNA binding"/>
    <property type="evidence" value="ECO:0007669"/>
    <property type="project" value="UniProtKB-KW"/>
</dbReference>
<gene>
    <name evidence="4" type="ORF">DK427_04175</name>
</gene>
<protein>
    <submittedName>
        <fullName evidence="4">Uncharacterized protein</fullName>
    </submittedName>
</protein>
<dbReference type="Gene3D" id="1.20.120.530">
    <property type="entry name" value="GntR ligand-binding domain-like"/>
    <property type="match status" value="1"/>
</dbReference>
<sequence>MQGNDMRYEDEDFYNHSDRRMMILASDEIREAIVDGRLRNGEILYPDAIVEHYGVSVPTATAIISQLRDESLVRKEASYEHDAVNFHAHEVMTLGQQRLRLEMAAIRCSARRTLNPYLSRCNRSIRTCKASDQIRPKLKSNVEALIYLYACVDNESDLKRIGITIRRFSKYLICLWRDERRQDEYLKDIRMIVKLCKANDVEGAAEMVGQHISKITTAILAELGRRERESLSAAMGPGRAA</sequence>
<dbReference type="Proteomes" id="UP000246058">
    <property type="component" value="Chromosome"/>
</dbReference>
<keyword evidence="3" id="KW-0804">Transcription</keyword>
<dbReference type="OrthoDB" id="7846328at2"/>
<accession>A0A2U8VMY0</accession>
<organism evidence="4 5">
    <name type="scientific">Methylobacterium radiodurans</name>
    <dbReference type="NCBI Taxonomy" id="2202828"/>
    <lineage>
        <taxon>Bacteria</taxon>
        <taxon>Pseudomonadati</taxon>
        <taxon>Pseudomonadota</taxon>
        <taxon>Alphaproteobacteria</taxon>
        <taxon>Hyphomicrobiales</taxon>
        <taxon>Methylobacteriaceae</taxon>
        <taxon>Methylobacterium</taxon>
    </lineage>
</organism>
<evidence type="ECO:0000313" key="4">
    <source>
        <dbReference type="EMBL" id="AWN35039.1"/>
    </source>
</evidence>
<evidence type="ECO:0000256" key="2">
    <source>
        <dbReference type="ARBA" id="ARBA00023125"/>
    </source>
</evidence>
<evidence type="ECO:0000256" key="1">
    <source>
        <dbReference type="ARBA" id="ARBA00023015"/>
    </source>
</evidence>
<reference evidence="4 5" key="1">
    <citation type="submission" date="2018-05" db="EMBL/GenBank/DDBJ databases">
        <title>Complete Genome Sequence of Methylobacterium sp. 17Sr1-43.</title>
        <authorList>
            <person name="Srinivasan S."/>
        </authorList>
    </citation>
    <scope>NUCLEOTIDE SEQUENCE [LARGE SCALE GENOMIC DNA]</scope>
    <source>
        <strain evidence="4 5">17Sr1-43</strain>
    </source>
</reference>
<evidence type="ECO:0000256" key="3">
    <source>
        <dbReference type="ARBA" id="ARBA00023163"/>
    </source>
</evidence>
<dbReference type="AlphaFoldDB" id="A0A2U8VMY0"/>
<keyword evidence="2" id="KW-0238">DNA-binding</keyword>